<evidence type="ECO:0008006" key="3">
    <source>
        <dbReference type="Google" id="ProtNLM"/>
    </source>
</evidence>
<dbReference type="Proteomes" id="UP000272778">
    <property type="component" value="Unassembled WGS sequence"/>
</dbReference>
<dbReference type="OrthoDB" id="9132812at2"/>
<organism evidence="1 2">
    <name type="scientific">Paraburkholderia dinghuensis</name>
    <dbReference type="NCBI Taxonomy" id="2305225"/>
    <lineage>
        <taxon>Bacteria</taxon>
        <taxon>Pseudomonadati</taxon>
        <taxon>Pseudomonadota</taxon>
        <taxon>Betaproteobacteria</taxon>
        <taxon>Burkholderiales</taxon>
        <taxon>Burkholderiaceae</taxon>
        <taxon>Paraburkholderia</taxon>
    </lineage>
</organism>
<sequence length="101" mass="11898">MACDFGKKKACVELPAGGPPRHNASVYHERLHLKRDFVDGTPKLVYRDDEHELVLEGTPYRRRWKIERLFAWLNKFKRALTRCDRCDERCTEFAAFPSRSS</sequence>
<dbReference type="RefSeq" id="WP_124151008.1">
    <property type="nucleotide sequence ID" value="NZ_RQIS01000006.1"/>
</dbReference>
<accession>A0A3N6Q404</accession>
<evidence type="ECO:0000313" key="2">
    <source>
        <dbReference type="Proteomes" id="UP000272778"/>
    </source>
</evidence>
<keyword evidence="2" id="KW-1185">Reference proteome</keyword>
<evidence type="ECO:0000313" key="1">
    <source>
        <dbReference type="EMBL" id="RQH07116.1"/>
    </source>
</evidence>
<dbReference type="AlphaFoldDB" id="A0A3N6Q404"/>
<protein>
    <recommendedName>
        <fullName evidence="3">Transposase DDE domain-containing protein</fullName>
    </recommendedName>
</protein>
<reference evidence="1 2" key="1">
    <citation type="submission" date="2018-11" db="EMBL/GenBank/DDBJ databases">
        <title>Paraburkholderia sp. DHOA04, isolated from soil.</title>
        <authorList>
            <person name="Gao Z.-H."/>
            <person name="Qiu L.-H."/>
            <person name="Fu J.-C."/>
        </authorList>
    </citation>
    <scope>NUCLEOTIDE SEQUENCE [LARGE SCALE GENOMIC DNA]</scope>
    <source>
        <strain evidence="1 2">DHOA04</strain>
    </source>
</reference>
<name>A0A3N6Q404_9BURK</name>
<comment type="caution">
    <text evidence="1">The sequence shown here is derived from an EMBL/GenBank/DDBJ whole genome shotgun (WGS) entry which is preliminary data.</text>
</comment>
<gene>
    <name evidence="1" type="ORF">D1Y85_10685</name>
</gene>
<proteinExistence type="predicted"/>
<dbReference type="EMBL" id="RQIS01000006">
    <property type="protein sequence ID" value="RQH07116.1"/>
    <property type="molecule type" value="Genomic_DNA"/>
</dbReference>